<proteinExistence type="predicted"/>
<dbReference type="AlphaFoldDB" id="A0A1J4MC41"/>
<dbReference type="RefSeq" id="XP_028873393.1">
    <property type="nucleotide sequence ID" value="XM_029017595.1"/>
</dbReference>
<feature type="domain" description="Protein HGH1 C-terminal" evidence="1">
    <location>
        <begin position="342"/>
        <end position="394"/>
    </location>
</feature>
<dbReference type="SUPFAM" id="SSF48371">
    <property type="entry name" value="ARM repeat"/>
    <property type="match status" value="1"/>
</dbReference>
<dbReference type="Pfam" id="PF04064">
    <property type="entry name" value="DUF384"/>
    <property type="match status" value="1"/>
</dbReference>
<protein>
    <recommendedName>
        <fullName evidence="1">Protein HGH1 C-terminal domain-containing protein</fullName>
    </recommendedName>
</protein>
<dbReference type="InterPro" id="IPR039717">
    <property type="entry name" value="Hgh1"/>
</dbReference>
<dbReference type="InterPro" id="IPR007206">
    <property type="entry name" value="Protein_HGH1_C"/>
</dbReference>
<dbReference type="InterPro" id="IPR011989">
    <property type="entry name" value="ARM-like"/>
</dbReference>
<sequence length="405" mass="46468">MEEKDKINLSEVYEELFGLLRDKRAEVIKGSIELLLDQSETESLSEYLLNNSKYFRSILLLIGSDIFGISECALKILINLSQNTKIGEDLCSSWSAIEYSMDNLREQIKSNSTVPYHLSLNLMLISNLTRYSKGREKLFIKAKQSNGFYLSYFIECLSNPRDKKEKEMVINIINNCTSCAQGRIFFFENDLGIEILNKISDLTLSSRKNNLEITQSMISIIAHVCVDRNMHSIISNKDCIIIPVLCCLVYPGEDYRYLRNRKSSNILSKLQNKTIFFSSKHEDTYLDDNSFSEFDNKNLDIRDGVNDDESVDCTKEDIVSEFIKKNAVGPINKNISQDIFDCILVLSSTANGRNSLRELGAYEVLRVWHLYESKNEIISGIEDIIHLLVYSEDELLEQDNSHVNK</sequence>
<dbReference type="Proteomes" id="UP000186176">
    <property type="component" value="Unassembled WGS sequence"/>
</dbReference>
<dbReference type="InterPro" id="IPR016024">
    <property type="entry name" value="ARM-type_fold"/>
</dbReference>
<accession>A0A1J4MC41</accession>
<dbReference type="GeneID" id="39977374"/>
<dbReference type="EMBL" id="LRBP01000027">
    <property type="protein sequence ID" value="OII71774.1"/>
    <property type="molecule type" value="Genomic_DNA"/>
</dbReference>
<keyword evidence="3" id="KW-1185">Reference proteome</keyword>
<evidence type="ECO:0000259" key="1">
    <source>
        <dbReference type="Pfam" id="PF04064"/>
    </source>
</evidence>
<evidence type="ECO:0000313" key="3">
    <source>
        <dbReference type="Proteomes" id="UP000186176"/>
    </source>
</evidence>
<name>A0A1J4MC41_9CRYT</name>
<dbReference type="VEuPathDB" id="CryptoDB:cubi_00581"/>
<evidence type="ECO:0000313" key="2">
    <source>
        <dbReference type="EMBL" id="OII71774.1"/>
    </source>
</evidence>
<gene>
    <name evidence="2" type="ORF">cubi_00581</name>
</gene>
<dbReference type="OrthoDB" id="338814at2759"/>
<dbReference type="PANTHER" id="PTHR13387">
    <property type="entry name" value="PROTEIN HGH1 HOMOLOG"/>
    <property type="match status" value="1"/>
</dbReference>
<reference evidence="2 3" key="1">
    <citation type="submission" date="2016-10" db="EMBL/GenBank/DDBJ databases">
        <title>Reductive evolution of mitochondrial metabolism and differential evolution of invasion-related proteins in Cryptosporidium.</title>
        <authorList>
            <person name="Liu S."/>
            <person name="Roellig D.M."/>
            <person name="Guo Y."/>
            <person name="Li N."/>
            <person name="Frace M.A."/>
            <person name="Tang K."/>
            <person name="Zhang L."/>
            <person name="Feng Y."/>
            <person name="Xiao L."/>
        </authorList>
    </citation>
    <scope>NUCLEOTIDE SEQUENCE [LARGE SCALE GENOMIC DNA]</scope>
    <source>
        <strain evidence="2">39726</strain>
    </source>
</reference>
<dbReference type="PANTHER" id="PTHR13387:SF9">
    <property type="entry name" value="PROTEIN HGH1 HOMOLOG"/>
    <property type="match status" value="1"/>
</dbReference>
<dbReference type="Gene3D" id="1.25.10.10">
    <property type="entry name" value="Leucine-rich Repeat Variant"/>
    <property type="match status" value="1"/>
</dbReference>
<comment type="caution">
    <text evidence="2">The sequence shown here is derived from an EMBL/GenBank/DDBJ whole genome shotgun (WGS) entry which is preliminary data.</text>
</comment>
<organism evidence="2 3">
    <name type="scientific">Cryptosporidium ubiquitum</name>
    <dbReference type="NCBI Taxonomy" id="857276"/>
    <lineage>
        <taxon>Eukaryota</taxon>
        <taxon>Sar</taxon>
        <taxon>Alveolata</taxon>
        <taxon>Apicomplexa</taxon>
        <taxon>Conoidasida</taxon>
        <taxon>Coccidia</taxon>
        <taxon>Eucoccidiorida</taxon>
        <taxon>Eimeriorina</taxon>
        <taxon>Cryptosporidiidae</taxon>
        <taxon>Cryptosporidium</taxon>
    </lineage>
</organism>